<dbReference type="SMART" id="SM00288">
    <property type="entry name" value="VHS"/>
    <property type="match status" value="1"/>
</dbReference>
<dbReference type="STRING" id="630390.A0A180G4S9"/>
<dbReference type="GO" id="GO:0051666">
    <property type="term" value="P:actin cortical patch localization"/>
    <property type="evidence" value="ECO:0007669"/>
    <property type="project" value="TreeGrafter"/>
</dbReference>
<feature type="compositionally biased region" description="Low complexity" evidence="1">
    <location>
        <begin position="1"/>
        <end position="13"/>
    </location>
</feature>
<dbReference type="InterPro" id="IPR002014">
    <property type="entry name" value="VHS_dom"/>
</dbReference>
<dbReference type="Gene3D" id="1.20.58.160">
    <property type="match status" value="1"/>
</dbReference>
<dbReference type="EMBL" id="ADAS02000320">
    <property type="protein sequence ID" value="OAV87661.1"/>
    <property type="molecule type" value="Genomic_DNA"/>
</dbReference>
<evidence type="ECO:0000313" key="5">
    <source>
        <dbReference type="Proteomes" id="UP000005240"/>
    </source>
</evidence>
<reference evidence="4" key="4">
    <citation type="submission" date="2025-05" db="UniProtKB">
        <authorList>
            <consortium name="EnsemblFungi"/>
        </authorList>
    </citation>
    <scope>IDENTIFICATION</scope>
    <source>
        <strain evidence="4">isolate 1-1 / race 1 (BBBD)</strain>
    </source>
</reference>
<dbReference type="SUPFAM" id="SSF89009">
    <property type="entry name" value="GAT-like domain"/>
    <property type="match status" value="1"/>
</dbReference>
<feature type="compositionally biased region" description="Pro residues" evidence="1">
    <location>
        <begin position="496"/>
        <end position="512"/>
    </location>
</feature>
<dbReference type="InterPro" id="IPR045007">
    <property type="entry name" value="LSB5"/>
</dbReference>
<feature type="region of interest" description="Disordered" evidence="1">
    <location>
        <begin position="343"/>
        <end position="377"/>
    </location>
</feature>
<dbReference type="GO" id="GO:0007015">
    <property type="term" value="P:actin filament organization"/>
    <property type="evidence" value="ECO:0007669"/>
    <property type="project" value="InterPro"/>
</dbReference>
<dbReference type="EnsemblFungi" id="PTTG_01763-t43_1">
    <property type="protein sequence ID" value="PTTG_01763-t43_1-p1"/>
    <property type="gene ID" value="PTTG_01763"/>
</dbReference>
<feature type="compositionally biased region" description="Low complexity" evidence="1">
    <location>
        <begin position="343"/>
        <end position="353"/>
    </location>
</feature>
<dbReference type="PANTHER" id="PTHR47789:SF2">
    <property type="entry name" value="VHS DOMAIN-CONTAINING PROTEIN"/>
    <property type="match status" value="1"/>
</dbReference>
<keyword evidence="5" id="KW-1185">Reference proteome</keyword>
<accession>A0A180G4S9</accession>
<dbReference type="GO" id="GO:0043130">
    <property type="term" value="F:ubiquitin binding"/>
    <property type="evidence" value="ECO:0007669"/>
    <property type="project" value="InterPro"/>
</dbReference>
<feature type="region of interest" description="Disordered" evidence="1">
    <location>
        <begin position="417"/>
        <end position="528"/>
    </location>
</feature>
<feature type="compositionally biased region" description="Low complexity" evidence="1">
    <location>
        <begin position="445"/>
        <end position="459"/>
    </location>
</feature>
<dbReference type="AlphaFoldDB" id="A0A180G4S9"/>
<dbReference type="CDD" id="cd21383">
    <property type="entry name" value="GAT_GGA_Tom1-like"/>
    <property type="match status" value="1"/>
</dbReference>
<gene>
    <name evidence="3" type="ORF">PTTG_01763</name>
</gene>
<dbReference type="InterPro" id="IPR038425">
    <property type="entry name" value="GAT_sf"/>
</dbReference>
<dbReference type="PROSITE" id="PS50179">
    <property type="entry name" value="VHS"/>
    <property type="match status" value="1"/>
</dbReference>
<proteinExistence type="predicted"/>
<feature type="region of interest" description="Disordered" evidence="1">
    <location>
        <begin position="1"/>
        <end position="55"/>
    </location>
</feature>
<dbReference type="Gene3D" id="1.25.40.90">
    <property type="match status" value="1"/>
</dbReference>
<evidence type="ECO:0000313" key="3">
    <source>
        <dbReference type="EMBL" id="OAV87661.1"/>
    </source>
</evidence>
<dbReference type="GO" id="GO:0007034">
    <property type="term" value="P:vacuolar transport"/>
    <property type="evidence" value="ECO:0007669"/>
    <property type="project" value="UniProtKB-ARBA"/>
</dbReference>
<reference evidence="3" key="1">
    <citation type="submission" date="2009-11" db="EMBL/GenBank/DDBJ databases">
        <authorList>
            <consortium name="The Broad Institute Genome Sequencing Platform"/>
            <person name="Ward D."/>
            <person name="Feldgarden M."/>
            <person name="Earl A."/>
            <person name="Young S.K."/>
            <person name="Zeng Q."/>
            <person name="Koehrsen M."/>
            <person name="Alvarado L."/>
            <person name="Berlin A."/>
            <person name="Bochicchio J."/>
            <person name="Borenstein D."/>
            <person name="Chapman S.B."/>
            <person name="Chen Z."/>
            <person name="Engels R."/>
            <person name="Freedman E."/>
            <person name="Gellesch M."/>
            <person name="Goldberg J."/>
            <person name="Griggs A."/>
            <person name="Gujja S."/>
            <person name="Heilman E."/>
            <person name="Heiman D."/>
            <person name="Hepburn T."/>
            <person name="Howarth C."/>
            <person name="Jen D."/>
            <person name="Larson L."/>
            <person name="Lewis B."/>
            <person name="Mehta T."/>
            <person name="Park D."/>
            <person name="Pearson M."/>
            <person name="Roberts A."/>
            <person name="Saif S."/>
            <person name="Shea T."/>
            <person name="Shenoy N."/>
            <person name="Sisk P."/>
            <person name="Stolte C."/>
            <person name="Sykes S."/>
            <person name="Thomson T."/>
            <person name="Walk T."/>
            <person name="White J."/>
            <person name="Yandava C."/>
            <person name="Izard J."/>
            <person name="Baranova O.V."/>
            <person name="Blanton J.M."/>
            <person name="Tanner A.C."/>
            <person name="Dewhirst F.E."/>
            <person name="Haas B."/>
            <person name="Nusbaum C."/>
            <person name="Birren B."/>
        </authorList>
    </citation>
    <scope>NUCLEOTIDE SEQUENCE [LARGE SCALE GENOMIC DNA]</scope>
    <source>
        <strain evidence="3">1-1 BBBD Race 1</strain>
    </source>
</reference>
<feature type="domain" description="VHS" evidence="2">
    <location>
        <begin position="94"/>
        <end position="226"/>
    </location>
</feature>
<dbReference type="GO" id="GO:0030479">
    <property type="term" value="C:actin cortical patch"/>
    <property type="evidence" value="ECO:0007669"/>
    <property type="project" value="TreeGrafter"/>
</dbReference>
<evidence type="ECO:0000259" key="2">
    <source>
        <dbReference type="PROSITE" id="PS50179"/>
    </source>
</evidence>
<organism evidence="3">
    <name type="scientific">Puccinia triticina (isolate 1-1 / race 1 (BBBD))</name>
    <name type="common">Brown leaf rust fungus</name>
    <dbReference type="NCBI Taxonomy" id="630390"/>
    <lineage>
        <taxon>Eukaryota</taxon>
        <taxon>Fungi</taxon>
        <taxon>Dikarya</taxon>
        <taxon>Basidiomycota</taxon>
        <taxon>Pucciniomycotina</taxon>
        <taxon>Pucciniomycetes</taxon>
        <taxon>Pucciniales</taxon>
        <taxon>Pucciniaceae</taxon>
        <taxon>Puccinia</taxon>
    </lineage>
</organism>
<dbReference type="InterPro" id="IPR008942">
    <property type="entry name" value="ENTH_VHS"/>
</dbReference>
<protein>
    <submittedName>
        <fullName evidence="4">VHS domain-containing protein</fullName>
    </submittedName>
</protein>
<evidence type="ECO:0000256" key="1">
    <source>
        <dbReference type="SAM" id="MobiDB-lite"/>
    </source>
</evidence>
<dbReference type="GO" id="GO:0035091">
    <property type="term" value="F:phosphatidylinositol binding"/>
    <property type="evidence" value="ECO:0007669"/>
    <property type="project" value="InterPro"/>
</dbReference>
<sequence length="583" mass="64801">MRNLLAASRRPPASQQPPSPPAGYNSNSAFPERTLPNDNNMLSSQKPPQPPGNSIKKQSLFARLIQPHPSPATAQLRTPSPSNQSLVEQTIDWACKHDTHLQNWPHILELSDRLSKSEPESREAVKSLKKLIKTSANQPIQIRAIRLTVILVLNSSDRFRLLVVKKLLDVLEDVYHKSAKSSRKQPVKEILFQAFAILGHEFQHDEDLSAFTHFYNKVKPSDAPLNGTPLNASDGMFAPIPVNPTPGPPPQQQATGLYPPQPTLEAVQQTIPAMRDVREEAEIARCNARLLIEALAFTHPSEMESNEIIQEFYTKCYQSRNQLMDDIPWATEQAEHARAYYERQAAAAQSAQPREPRVGRTNPYENEGAPNGERGSSREEQLLSLLLSVNTELVDAFRQYDEVESLARAERELQEAKELSKHQAGRYPRTSSLLTADDGPVAGGSSSSSRPSIELPSPRLRADPVQQQPIGYFVPDRNSHSSADDEFYVHSSSSRPPAPKSPRPAPPPPPHAINPHTNNNSNNDPFDETIITPVERSEKALGKMRRFSGRSGSLAAPLGFDSNHIQLDHNLHDLDNQHPASHN</sequence>
<feature type="compositionally biased region" description="Polar residues" evidence="1">
    <location>
        <begin position="36"/>
        <end position="46"/>
    </location>
</feature>
<dbReference type="SUPFAM" id="SSF48464">
    <property type="entry name" value="ENTH/VHS domain"/>
    <property type="match status" value="1"/>
</dbReference>
<dbReference type="OrthoDB" id="10255964at2759"/>
<evidence type="ECO:0000313" key="4">
    <source>
        <dbReference type="EnsemblFungi" id="PTTG_01763-t43_1-p1"/>
    </source>
</evidence>
<name>A0A180G4S9_PUCT1</name>
<dbReference type="PANTHER" id="PTHR47789">
    <property type="entry name" value="LAS SEVENTEEN-BINDING PROTEIN 5"/>
    <property type="match status" value="1"/>
</dbReference>
<dbReference type="Pfam" id="PF00790">
    <property type="entry name" value="VHS"/>
    <property type="match status" value="1"/>
</dbReference>
<dbReference type="Proteomes" id="UP000005240">
    <property type="component" value="Unassembled WGS sequence"/>
</dbReference>
<reference evidence="3" key="2">
    <citation type="submission" date="2016-05" db="EMBL/GenBank/DDBJ databases">
        <title>Comparative analysis highlights variable genome content of wheat rusts and divergence of the mating loci.</title>
        <authorList>
            <person name="Cuomo C.A."/>
            <person name="Bakkeren G."/>
            <person name="Szabo L."/>
            <person name="Khalil H."/>
            <person name="Joly D."/>
            <person name="Goldberg J."/>
            <person name="Young S."/>
            <person name="Zeng Q."/>
            <person name="Fellers J."/>
        </authorList>
    </citation>
    <scope>NUCLEOTIDE SEQUENCE [LARGE SCALE GENOMIC DNA]</scope>
    <source>
        <strain evidence="3">1-1 BBBD Race 1</strain>
    </source>
</reference>
<reference evidence="4 5" key="3">
    <citation type="journal article" date="2017" name="G3 (Bethesda)">
        <title>Comparative analysis highlights variable genome content of wheat rusts and divergence of the mating loci.</title>
        <authorList>
            <person name="Cuomo C.A."/>
            <person name="Bakkeren G."/>
            <person name="Khalil H.B."/>
            <person name="Panwar V."/>
            <person name="Joly D."/>
            <person name="Linning R."/>
            <person name="Sakthikumar S."/>
            <person name="Song X."/>
            <person name="Adiconis X."/>
            <person name="Fan L."/>
            <person name="Goldberg J.M."/>
            <person name="Levin J.Z."/>
            <person name="Young S."/>
            <person name="Zeng Q."/>
            <person name="Anikster Y."/>
            <person name="Bruce M."/>
            <person name="Wang M."/>
            <person name="Yin C."/>
            <person name="McCallum B."/>
            <person name="Szabo L.J."/>
            <person name="Hulbert S."/>
            <person name="Chen X."/>
            <person name="Fellers J.P."/>
        </authorList>
    </citation>
    <scope>NUCLEOTIDE SEQUENCE</scope>
    <source>
        <strain evidence="4">isolate 1-1 / race 1 (BBBD)</strain>
        <strain evidence="5">Isolate 1-1 / race 1 (BBBD)</strain>
    </source>
</reference>
<dbReference type="VEuPathDB" id="FungiDB:PTTG_01763"/>
<dbReference type="GO" id="GO:0006897">
    <property type="term" value="P:endocytosis"/>
    <property type="evidence" value="ECO:0007669"/>
    <property type="project" value="InterPro"/>
</dbReference>